<evidence type="ECO:0000313" key="1">
    <source>
        <dbReference type="EMBL" id="TKW28434.1"/>
    </source>
</evidence>
<proteinExistence type="predicted"/>
<evidence type="ECO:0008006" key="3">
    <source>
        <dbReference type="Google" id="ProtNLM"/>
    </source>
</evidence>
<reference evidence="1" key="1">
    <citation type="submission" date="2019-03" db="EMBL/GenBank/DDBJ databases">
        <title>WGS assembly of Setaria viridis.</title>
        <authorList>
            <person name="Huang P."/>
            <person name="Jenkins J."/>
            <person name="Grimwood J."/>
            <person name="Barry K."/>
            <person name="Healey A."/>
            <person name="Mamidi S."/>
            <person name="Sreedasyam A."/>
            <person name="Shu S."/>
            <person name="Feldman M."/>
            <person name="Wu J."/>
            <person name="Yu Y."/>
            <person name="Chen C."/>
            <person name="Johnson J."/>
            <person name="Rokhsar D."/>
            <person name="Baxter I."/>
            <person name="Schmutz J."/>
            <person name="Brutnell T."/>
            <person name="Kellogg E."/>
        </authorList>
    </citation>
    <scope>NUCLEOTIDE SEQUENCE [LARGE SCALE GENOMIC DNA]</scope>
</reference>
<evidence type="ECO:0000313" key="2">
    <source>
        <dbReference type="Proteomes" id="UP000298652"/>
    </source>
</evidence>
<organism evidence="1 2">
    <name type="scientific">Setaria viridis</name>
    <name type="common">Green bristlegrass</name>
    <name type="synonym">Setaria italica subsp. viridis</name>
    <dbReference type="NCBI Taxonomy" id="4556"/>
    <lineage>
        <taxon>Eukaryota</taxon>
        <taxon>Viridiplantae</taxon>
        <taxon>Streptophyta</taxon>
        <taxon>Embryophyta</taxon>
        <taxon>Tracheophyta</taxon>
        <taxon>Spermatophyta</taxon>
        <taxon>Magnoliopsida</taxon>
        <taxon>Liliopsida</taxon>
        <taxon>Poales</taxon>
        <taxon>Poaceae</taxon>
        <taxon>PACMAD clade</taxon>
        <taxon>Panicoideae</taxon>
        <taxon>Panicodae</taxon>
        <taxon>Paniceae</taxon>
        <taxon>Cenchrinae</taxon>
        <taxon>Setaria</taxon>
    </lineage>
</organism>
<dbReference type="Proteomes" id="UP000298652">
    <property type="component" value="Chromosome 3"/>
</dbReference>
<accession>A0A4U6VIS8</accession>
<dbReference type="OMA" id="KHACTLE"/>
<name>A0A4U6VIS8_SETVI</name>
<dbReference type="AlphaFoldDB" id="A0A4U6VIS8"/>
<gene>
    <name evidence="1" type="ORF">SEVIR_3G319000v2</name>
</gene>
<dbReference type="EMBL" id="CM016554">
    <property type="protein sequence ID" value="TKW28434.1"/>
    <property type="molecule type" value="Genomic_DNA"/>
</dbReference>
<sequence length="81" mass="9060">MRVIVKSDSLQLVLQWKNRGQQQSEIAVILEEIFVRVRRSANVAAHLCAKHAAPSRPSLLWHDQPPSFLLSSIQSDCNPSG</sequence>
<protein>
    <recommendedName>
        <fullName evidence="3">RNase H type-1 domain-containing protein</fullName>
    </recommendedName>
</protein>
<keyword evidence="2" id="KW-1185">Reference proteome</keyword>
<dbReference type="Gramene" id="TKW28434">
    <property type="protein sequence ID" value="TKW28434"/>
    <property type="gene ID" value="SEVIR_3G319000v2"/>
</dbReference>